<gene>
    <name evidence="1" type="ORF">GCM10020221_09610</name>
</gene>
<comment type="caution">
    <text evidence="1">The sequence shown here is derived from an EMBL/GenBank/DDBJ whole genome shotgun (WGS) entry which is preliminary data.</text>
</comment>
<sequence length="101" mass="10723">MVARGAEPVEQVQQGVPGGQRRLVVALAPQVHHARAPELVAQLVGGAQREGGAARARRAVQHHDHRLGLRARPGLVHPLGDPVELLLAAGERALDGRQIVE</sequence>
<accession>A0ABN3WJD4</accession>
<keyword evidence="2" id="KW-1185">Reference proteome</keyword>
<reference evidence="1 2" key="1">
    <citation type="journal article" date="2019" name="Int. J. Syst. Evol. Microbiol.">
        <title>The Global Catalogue of Microorganisms (GCM) 10K type strain sequencing project: providing services to taxonomists for standard genome sequencing and annotation.</title>
        <authorList>
            <consortium name="The Broad Institute Genomics Platform"/>
            <consortium name="The Broad Institute Genome Sequencing Center for Infectious Disease"/>
            <person name="Wu L."/>
            <person name="Ma J."/>
        </authorList>
    </citation>
    <scope>NUCLEOTIDE SEQUENCE [LARGE SCALE GENOMIC DNA]</scope>
    <source>
        <strain evidence="1 2">JCM 4087</strain>
    </source>
</reference>
<evidence type="ECO:0000313" key="1">
    <source>
        <dbReference type="EMBL" id="GAA2915841.1"/>
    </source>
</evidence>
<dbReference type="EMBL" id="BAAAXZ010000034">
    <property type="protein sequence ID" value="GAA2915841.1"/>
    <property type="molecule type" value="Genomic_DNA"/>
</dbReference>
<dbReference type="Proteomes" id="UP001501102">
    <property type="component" value="Unassembled WGS sequence"/>
</dbReference>
<organism evidence="1 2">
    <name type="scientific">Streptomyces thioluteus</name>
    <dbReference type="NCBI Taxonomy" id="66431"/>
    <lineage>
        <taxon>Bacteria</taxon>
        <taxon>Bacillati</taxon>
        <taxon>Actinomycetota</taxon>
        <taxon>Actinomycetes</taxon>
        <taxon>Kitasatosporales</taxon>
        <taxon>Streptomycetaceae</taxon>
        <taxon>Streptomyces</taxon>
    </lineage>
</organism>
<name>A0ABN3WJD4_STRTU</name>
<proteinExistence type="predicted"/>
<evidence type="ECO:0000313" key="2">
    <source>
        <dbReference type="Proteomes" id="UP001501102"/>
    </source>
</evidence>
<protein>
    <submittedName>
        <fullName evidence="1">Uncharacterized protein</fullName>
    </submittedName>
</protein>